<feature type="compositionally biased region" description="Low complexity" evidence="1">
    <location>
        <begin position="147"/>
        <end position="157"/>
    </location>
</feature>
<evidence type="ECO:0008006" key="4">
    <source>
        <dbReference type="Google" id="ProtNLM"/>
    </source>
</evidence>
<keyword evidence="3" id="KW-1185">Reference proteome</keyword>
<gene>
    <name evidence="2" type="ORF">MCHLO_08477</name>
</gene>
<feature type="compositionally biased region" description="Low complexity" evidence="1">
    <location>
        <begin position="455"/>
        <end position="468"/>
    </location>
</feature>
<sequence>MGSLSLSSSSTDGDFAAALARLDAPNPHLSLDTTLFTPALALESASEYHGTPSTTLDHSNPRTSRSAPVLSLLGRLKKRASALRFAALGKSAKAVDASDGTKDAHTPRLSLSILTTLGSSAHTSRSKQPIAMGASTPCLPSQLHPHTAIPSPLASSTSSGSISSFGVHAYGSSSSSSAASSPTKNGTIPTSPKPSSRWSVSSNGSNASYRAYPAPSRLDRAHPPTTPALSHPVSSAGRAVQLALPNKHKPKPQTKLAPGTRPRHAGAITSAPVRPAPKAPIPPAPRSQAHPYVYASATSESQARVSQRVQVQTSKHRHVYASRPRSPPRGVRAGAGAGVLSAGKPKLVVVLPEQKHHGQPKPRRNTGTGTHIPSAPLPLLVPAYTLPFPPPPSQREREREAPRTPPRSYTHPSPRSPYAFAYPGPRASLGSTGSPRARCSPRGFVYPASLPMQGSPSSLSSGTSSSKSDWSDPGMWLASSFEGYTLPSSPSSSSSGFATPDSPVVPFVPVRRVPYSPHTPLRKPTRPHLYATSGVGPGKRYSFGPALESSPIPIRPLGMEVEESPRSMMSDSTVWHMEEGRINLNAYCYSYTYSSVIAPLRLLLLFLFGSASLQVDFLAILQPQPAHRLQPTRQPPPWLPPRPDPSLIVRRSALLLQVLSFRSFFISHSFVLFQNT</sequence>
<accession>A0ABQ0LN36</accession>
<feature type="region of interest" description="Disordered" evidence="1">
    <location>
        <begin position="311"/>
        <end position="336"/>
    </location>
</feature>
<proteinExistence type="predicted"/>
<feature type="region of interest" description="Disordered" evidence="1">
    <location>
        <begin position="352"/>
        <end position="471"/>
    </location>
</feature>
<dbReference type="Proteomes" id="UP000815677">
    <property type="component" value="Unassembled WGS sequence"/>
</dbReference>
<reference evidence="2" key="1">
    <citation type="submission" date="2014-09" db="EMBL/GenBank/DDBJ databases">
        <title>Genome sequence of the luminous mushroom Mycena chlorophos for searching fungal bioluminescence genes.</title>
        <authorList>
            <person name="Tanaka Y."/>
            <person name="Kasuga D."/>
            <person name="Oba Y."/>
            <person name="Hase S."/>
            <person name="Sato K."/>
            <person name="Oba Y."/>
            <person name="Sakakibara Y."/>
        </authorList>
    </citation>
    <scope>NUCLEOTIDE SEQUENCE</scope>
</reference>
<feature type="region of interest" description="Disordered" evidence="1">
    <location>
        <begin position="120"/>
        <end position="157"/>
    </location>
</feature>
<feature type="compositionally biased region" description="Pro residues" evidence="1">
    <location>
        <begin position="274"/>
        <end position="285"/>
    </location>
</feature>
<feature type="non-terminal residue" evidence="2">
    <location>
        <position position="676"/>
    </location>
</feature>
<evidence type="ECO:0000256" key="1">
    <source>
        <dbReference type="SAM" id="MobiDB-lite"/>
    </source>
</evidence>
<feature type="compositionally biased region" description="Low complexity" evidence="1">
    <location>
        <begin position="193"/>
        <end position="208"/>
    </location>
</feature>
<feature type="region of interest" description="Disordered" evidence="1">
    <location>
        <begin position="173"/>
        <end position="288"/>
    </location>
</feature>
<evidence type="ECO:0000313" key="3">
    <source>
        <dbReference type="Proteomes" id="UP000815677"/>
    </source>
</evidence>
<dbReference type="EMBL" id="DF847129">
    <property type="protein sequence ID" value="GAT51326.1"/>
    <property type="molecule type" value="Genomic_DNA"/>
</dbReference>
<feature type="compositionally biased region" description="Low complexity" evidence="1">
    <location>
        <begin position="321"/>
        <end position="336"/>
    </location>
</feature>
<evidence type="ECO:0000313" key="2">
    <source>
        <dbReference type="EMBL" id="GAT51326.1"/>
    </source>
</evidence>
<protein>
    <recommendedName>
        <fullName evidence="4">Proteophosphoglycan ppg4</fullName>
    </recommendedName>
</protein>
<organism evidence="2 3">
    <name type="scientific">Mycena chlorophos</name>
    <name type="common">Agaric fungus</name>
    <name type="synonym">Agaricus chlorophos</name>
    <dbReference type="NCBI Taxonomy" id="658473"/>
    <lineage>
        <taxon>Eukaryota</taxon>
        <taxon>Fungi</taxon>
        <taxon>Dikarya</taxon>
        <taxon>Basidiomycota</taxon>
        <taxon>Agaricomycotina</taxon>
        <taxon>Agaricomycetes</taxon>
        <taxon>Agaricomycetidae</taxon>
        <taxon>Agaricales</taxon>
        <taxon>Marasmiineae</taxon>
        <taxon>Mycenaceae</taxon>
        <taxon>Mycena</taxon>
    </lineage>
</organism>
<name>A0ABQ0LN36_MYCCL</name>